<comment type="subcellular location">
    <subcellularLocation>
        <location evidence="1">Cell inner membrane</location>
    </subcellularLocation>
</comment>
<keyword evidence="6 7" id="KW-0012">Acyltransferase</keyword>
<dbReference type="GO" id="GO:0016746">
    <property type="term" value="F:acyltransferase activity"/>
    <property type="evidence" value="ECO:0007669"/>
    <property type="project" value="UniProtKB-KW"/>
</dbReference>
<dbReference type="GO" id="GO:0005886">
    <property type="term" value="C:plasma membrane"/>
    <property type="evidence" value="ECO:0007669"/>
    <property type="project" value="UniProtKB-SubCell"/>
</dbReference>
<comment type="caution">
    <text evidence="7">The sequence shown here is derived from an EMBL/GenBank/DDBJ whole genome shotgun (WGS) entry which is preliminary data.</text>
</comment>
<dbReference type="PANTHER" id="PTHR30606">
    <property type="entry name" value="LIPID A BIOSYNTHESIS LAUROYL ACYLTRANSFERASE"/>
    <property type="match status" value="1"/>
</dbReference>
<dbReference type="RefSeq" id="WP_109516272.1">
    <property type="nucleotide sequence ID" value="NZ_JBHTET010000001.1"/>
</dbReference>
<evidence type="ECO:0000313" key="7">
    <source>
        <dbReference type="EMBL" id="PWC29699.1"/>
    </source>
</evidence>
<keyword evidence="2" id="KW-1003">Cell membrane</keyword>
<evidence type="ECO:0000256" key="2">
    <source>
        <dbReference type="ARBA" id="ARBA00022475"/>
    </source>
</evidence>
<evidence type="ECO:0000313" key="8">
    <source>
        <dbReference type="Proteomes" id="UP000245048"/>
    </source>
</evidence>
<organism evidence="7 8">
    <name type="scientific">Teichococcus aestuarii</name>
    <dbReference type="NCBI Taxonomy" id="568898"/>
    <lineage>
        <taxon>Bacteria</taxon>
        <taxon>Pseudomonadati</taxon>
        <taxon>Pseudomonadota</taxon>
        <taxon>Alphaproteobacteria</taxon>
        <taxon>Acetobacterales</taxon>
        <taxon>Roseomonadaceae</taxon>
        <taxon>Roseomonas</taxon>
    </lineage>
</organism>
<evidence type="ECO:0000256" key="1">
    <source>
        <dbReference type="ARBA" id="ARBA00004533"/>
    </source>
</evidence>
<evidence type="ECO:0000256" key="4">
    <source>
        <dbReference type="ARBA" id="ARBA00022679"/>
    </source>
</evidence>
<proteinExistence type="predicted"/>
<dbReference type="Pfam" id="PF03279">
    <property type="entry name" value="Lip_A_acyltrans"/>
    <property type="match status" value="1"/>
</dbReference>
<protein>
    <submittedName>
        <fullName evidence="7">Lauroyl acyltransferase</fullName>
    </submittedName>
</protein>
<evidence type="ECO:0000256" key="5">
    <source>
        <dbReference type="ARBA" id="ARBA00023136"/>
    </source>
</evidence>
<keyword evidence="5" id="KW-0472">Membrane</keyword>
<dbReference type="EMBL" id="PDOA01000003">
    <property type="protein sequence ID" value="PWC29699.1"/>
    <property type="molecule type" value="Genomic_DNA"/>
</dbReference>
<accession>A0A2U1V712</accession>
<keyword evidence="8" id="KW-1185">Reference proteome</keyword>
<dbReference type="Proteomes" id="UP000245048">
    <property type="component" value="Unassembled WGS sequence"/>
</dbReference>
<evidence type="ECO:0000256" key="3">
    <source>
        <dbReference type="ARBA" id="ARBA00022519"/>
    </source>
</evidence>
<name>A0A2U1V712_9PROT</name>
<dbReference type="OrthoDB" id="9801955at2"/>
<gene>
    <name evidence="7" type="ORF">CR165_07140</name>
</gene>
<keyword evidence="3" id="KW-0997">Cell inner membrane</keyword>
<keyword evidence="4 7" id="KW-0808">Transferase</keyword>
<dbReference type="InterPro" id="IPR004960">
    <property type="entry name" value="LipA_acyltrans"/>
</dbReference>
<dbReference type="PANTHER" id="PTHR30606:SF9">
    <property type="entry name" value="LIPID A BIOSYNTHESIS LAUROYLTRANSFERASE"/>
    <property type="match status" value="1"/>
</dbReference>
<reference evidence="8" key="1">
    <citation type="submission" date="2017-10" db="EMBL/GenBank/DDBJ databases">
        <authorList>
            <person name="Toshchakov S.V."/>
            <person name="Goeva M.A."/>
        </authorList>
    </citation>
    <scope>NUCLEOTIDE SEQUENCE [LARGE SCALE GENOMIC DNA]</scope>
    <source>
        <strain evidence="8">JR1/69-1-13</strain>
    </source>
</reference>
<evidence type="ECO:0000256" key="6">
    <source>
        <dbReference type="ARBA" id="ARBA00023315"/>
    </source>
</evidence>
<sequence>MAKAVRRLWWRVEGGVVRGLLALARALGPRRASALGGAVARGLGPWLPVSRVGRRNLALAFPQSDAAWRERVLRGAWDNLGRTALELPHLAGLRRTEGGPGWEVVGAEHLPAGETRVIFVSAHLANWEVLPLAAHAVGLRMASLYRAPDNPHVDAALRQMREGGVELPLFPKGSKGARLALRHLAAGHALGLLVDQKLNEGLELPFLGHPAMTAPAPAEMALRFRCPLIPVHVERAGPGRFRVVVEPPLPLPQTGDHHADVRTTMLAVNARIEAWVRARPEEWLWLHRRFPARYYRAEAAPPG</sequence>
<dbReference type="GO" id="GO:0009247">
    <property type="term" value="P:glycolipid biosynthetic process"/>
    <property type="evidence" value="ECO:0007669"/>
    <property type="project" value="UniProtKB-ARBA"/>
</dbReference>
<dbReference type="CDD" id="cd07984">
    <property type="entry name" value="LPLAT_LABLAT-like"/>
    <property type="match status" value="1"/>
</dbReference>
<dbReference type="AlphaFoldDB" id="A0A2U1V712"/>